<dbReference type="Proteomes" id="UP000640786">
    <property type="component" value="Unassembled WGS sequence"/>
</dbReference>
<comment type="caution">
    <text evidence="2">The sequence shown here is derived from an EMBL/GenBank/DDBJ whole genome shotgun (WGS) entry which is preliminary data.</text>
</comment>
<dbReference type="SUPFAM" id="SSF52540">
    <property type="entry name" value="P-loop containing nucleoside triphosphate hydrolases"/>
    <property type="match status" value="1"/>
</dbReference>
<organism evidence="2 3">
    <name type="scientific">Psychrobacillus faecigallinarum</name>
    <dbReference type="NCBI Taxonomy" id="2762235"/>
    <lineage>
        <taxon>Bacteria</taxon>
        <taxon>Bacillati</taxon>
        <taxon>Bacillota</taxon>
        <taxon>Bacilli</taxon>
        <taxon>Bacillales</taxon>
        <taxon>Bacillaceae</taxon>
        <taxon>Psychrobacillus</taxon>
    </lineage>
</organism>
<evidence type="ECO:0000259" key="1">
    <source>
        <dbReference type="Pfam" id="PF13304"/>
    </source>
</evidence>
<evidence type="ECO:0000313" key="2">
    <source>
        <dbReference type="EMBL" id="MBD7945968.1"/>
    </source>
</evidence>
<reference evidence="2 3" key="1">
    <citation type="submission" date="2020-08" db="EMBL/GenBank/DDBJ databases">
        <title>A Genomic Blueprint of the Chicken Gut Microbiome.</title>
        <authorList>
            <person name="Gilroy R."/>
            <person name="Ravi A."/>
            <person name="Getino M."/>
            <person name="Pursley I."/>
            <person name="Horton D.L."/>
            <person name="Alikhan N.-F."/>
            <person name="Baker D."/>
            <person name="Gharbi K."/>
            <person name="Hall N."/>
            <person name="Watson M."/>
            <person name="Adriaenssens E.M."/>
            <person name="Foster-Nyarko E."/>
            <person name="Jarju S."/>
            <person name="Secka A."/>
            <person name="Antonio M."/>
            <person name="Oren A."/>
            <person name="Chaudhuri R."/>
            <person name="La Ragione R.M."/>
            <person name="Hildebrand F."/>
            <person name="Pallen M.J."/>
        </authorList>
    </citation>
    <scope>NUCLEOTIDE SEQUENCE [LARGE SCALE GENOMIC DNA]</scope>
    <source>
        <strain evidence="2 3">Sa2BUA9</strain>
    </source>
</reference>
<evidence type="ECO:0000313" key="3">
    <source>
        <dbReference type="Proteomes" id="UP000640786"/>
    </source>
</evidence>
<feature type="domain" description="ATPase AAA-type core" evidence="1">
    <location>
        <begin position="389"/>
        <end position="501"/>
    </location>
</feature>
<dbReference type="Gene3D" id="3.40.50.300">
    <property type="entry name" value="P-loop containing nucleotide triphosphate hydrolases"/>
    <property type="match status" value="1"/>
</dbReference>
<dbReference type="PANTHER" id="PTHR32182">
    <property type="entry name" value="DNA REPLICATION AND REPAIR PROTEIN RECF"/>
    <property type="match status" value="1"/>
</dbReference>
<keyword evidence="3" id="KW-1185">Reference proteome</keyword>
<dbReference type="EMBL" id="JACSQO010000012">
    <property type="protein sequence ID" value="MBD7945968.1"/>
    <property type="molecule type" value="Genomic_DNA"/>
</dbReference>
<proteinExistence type="predicted"/>
<sequence>MNLIFVWIEEYKKIRNFQTNFGSKYIIEFKEKQISVKPNNHFVEDFFEVDKSDINIHMSAIVGENGTGKSTLLDFILEYIQKGSFENGYITIFEDMGKLYIDTNIDVRIEDKSNIVSLKDESLDPILGNLVTIFFSNVFDVRYFDNKNRNIEVYENELKDFGNPRLKDLPSIMNITTNELLATYDNAAMVLDADSTNQIFFSNEYLDTLEIGKMLELPNKIFIKNGKQNINLSMLSEKFEKFINDFSFDDVANMYFNFQPDNELIDTLTLDILKNYCIEVAKVLRKYPDLHEDMVEEAFFYGSNDSDIIKIIYKGILKVLKLLQVKNLSEIKSKLNSIGEKYTTLLELTREIKIYKGLNETHYLINDEATSKFIKYYRENFYSQGLISLHWSDMSSGQLGLLNLFGRFYNALHEVEEDLLSSLNEMDLNEEYFEMEDDLEKFTVSDKLKDYNYLLLLDECDLYFHPQWQKDWLYYFLRLIEILFKGNVQVILTTHSPFVLSDFPNSNVTFLSKSSLTKNDLEGSIRTFGANINELFTNSFFISDGLMGKFAKNKINGFIKEFLNATPNEVDANKEKYKQFIDLIGEPLIKNKLLQIYNEKVVLASNNSIEYRIKYLESELNKIKNRSDKID</sequence>
<name>A0ABR8RDU6_9BACI</name>
<gene>
    <name evidence="2" type="ORF">H9650_17825</name>
</gene>
<dbReference type="InterPro" id="IPR027417">
    <property type="entry name" value="P-loop_NTPase"/>
</dbReference>
<dbReference type="Pfam" id="PF13304">
    <property type="entry name" value="AAA_21"/>
    <property type="match status" value="1"/>
</dbReference>
<dbReference type="InterPro" id="IPR003959">
    <property type="entry name" value="ATPase_AAA_core"/>
</dbReference>
<protein>
    <submittedName>
        <fullName evidence="2">AAA family ATPase</fullName>
    </submittedName>
</protein>
<accession>A0ABR8RDU6</accession>
<dbReference type="PANTHER" id="PTHR32182:SF23">
    <property type="entry name" value="ATP BINDING PROTEIN"/>
    <property type="match status" value="1"/>
</dbReference>
<dbReference type="RefSeq" id="WP_191697820.1">
    <property type="nucleotide sequence ID" value="NZ_JACSQO010000012.1"/>
</dbReference>